<dbReference type="GeneID" id="78228961"/>
<protein>
    <recommendedName>
        <fullName evidence="1">ADP ribosyltransferase domain-containing protein</fullName>
    </recommendedName>
</protein>
<dbReference type="AlphaFoldDB" id="A0A3E3EBT5"/>
<accession>A0A3E3EBT5</accession>
<dbReference type="PROSITE" id="PS51996">
    <property type="entry name" value="TR_MART"/>
    <property type="match status" value="1"/>
</dbReference>
<organism evidence="2 3">
    <name type="scientific">Thomasclavelia ramosa</name>
    <dbReference type="NCBI Taxonomy" id="1547"/>
    <lineage>
        <taxon>Bacteria</taxon>
        <taxon>Bacillati</taxon>
        <taxon>Bacillota</taxon>
        <taxon>Erysipelotrichia</taxon>
        <taxon>Erysipelotrichales</taxon>
        <taxon>Coprobacillaceae</taxon>
        <taxon>Thomasclavelia</taxon>
    </lineage>
</organism>
<feature type="domain" description="ADP ribosyltransferase" evidence="1">
    <location>
        <begin position="12"/>
        <end position="164"/>
    </location>
</feature>
<dbReference type="GO" id="GO:0005576">
    <property type="term" value="C:extracellular region"/>
    <property type="evidence" value="ECO:0007669"/>
    <property type="project" value="InterPro"/>
</dbReference>
<dbReference type="InterPro" id="IPR003540">
    <property type="entry name" value="ADP-ribosyltransferase"/>
</dbReference>
<proteinExistence type="predicted"/>
<evidence type="ECO:0000259" key="1">
    <source>
        <dbReference type="Pfam" id="PF03496"/>
    </source>
</evidence>
<dbReference type="RefSeq" id="WP_008787743.1">
    <property type="nucleotide sequence ID" value="NZ_QUSL01000020.1"/>
</dbReference>
<evidence type="ECO:0000313" key="3">
    <source>
        <dbReference type="Proteomes" id="UP000261032"/>
    </source>
</evidence>
<sequence length="183" mass="21732">MHFKVVHVNNLKKQFSNWKKNLNKEEKKAIRKYIRNSKKINAKLRDNKDCFEASIISKAIRKCPILKENIIVVRCIDKKENNYYKTLNKNSIFKCADFKGTHVYHRILLNRFFKVSNSKGYAIILIPKGSPVAYISDISWFVLFRNEKELLIDRNQQFRLIDTFNILNSNGYVFKLENNLLIQ</sequence>
<name>A0A3E3EBT5_9FIRM</name>
<dbReference type="Gene3D" id="3.90.176.10">
    <property type="entry name" value="Toxin ADP-ribosyltransferase, Chain A, domain 1"/>
    <property type="match status" value="1"/>
</dbReference>
<dbReference type="Pfam" id="PF03496">
    <property type="entry name" value="ADPrib_exo_Tox"/>
    <property type="match status" value="1"/>
</dbReference>
<reference evidence="2 3" key="1">
    <citation type="submission" date="2018-08" db="EMBL/GenBank/DDBJ databases">
        <title>A genome reference for cultivated species of the human gut microbiota.</title>
        <authorList>
            <person name="Zou Y."/>
            <person name="Xue W."/>
            <person name="Luo G."/>
        </authorList>
    </citation>
    <scope>NUCLEOTIDE SEQUENCE [LARGE SCALE GENOMIC DNA]</scope>
    <source>
        <strain evidence="2 3">OM06-4</strain>
    </source>
</reference>
<dbReference type="EMBL" id="QUSL01000020">
    <property type="protein sequence ID" value="RGD83803.1"/>
    <property type="molecule type" value="Genomic_DNA"/>
</dbReference>
<dbReference type="Proteomes" id="UP000261032">
    <property type="component" value="Unassembled WGS sequence"/>
</dbReference>
<comment type="caution">
    <text evidence="2">The sequence shown here is derived from an EMBL/GenBank/DDBJ whole genome shotgun (WGS) entry which is preliminary data.</text>
</comment>
<evidence type="ECO:0000313" key="2">
    <source>
        <dbReference type="EMBL" id="RGD83803.1"/>
    </source>
</evidence>
<dbReference type="SUPFAM" id="SSF56399">
    <property type="entry name" value="ADP-ribosylation"/>
    <property type="match status" value="1"/>
</dbReference>
<gene>
    <name evidence="2" type="ORF">DXB93_12280</name>
</gene>